<evidence type="ECO:0000256" key="3">
    <source>
        <dbReference type="ARBA" id="ARBA00022448"/>
    </source>
</evidence>
<feature type="transmembrane region" description="Helical" evidence="7">
    <location>
        <begin position="107"/>
        <end position="124"/>
    </location>
</feature>
<feature type="transmembrane region" description="Helical" evidence="7">
    <location>
        <begin position="203"/>
        <end position="223"/>
    </location>
</feature>
<evidence type="ECO:0000256" key="7">
    <source>
        <dbReference type="SAM" id="Phobius"/>
    </source>
</evidence>
<protein>
    <submittedName>
        <fullName evidence="9">General substrate transporter</fullName>
    </submittedName>
</protein>
<dbReference type="Gene3D" id="1.20.1250.20">
    <property type="entry name" value="MFS general substrate transporter like domains"/>
    <property type="match status" value="2"/>
</dbReference>
<feature type="transmembrane region" description="Helical" evidence="7">
    <location>
        <begin position="83"/>
        <end position="101"/>
    </location>
</feature>
<dbReference type="InterPro" id="IPR005829">
    <property type="entry name" value="Sugar_transporter_CS"/>
</dbReference>
<feature type="transmembrane region" description="Helical" evidence="7">
    <location>
        <begin position="341"/>
        <end position="360"/>
    </location>
</feature>
<keyword evidence="3" id="KW-0813">Transport</keyword>
<dbReference type="PANTHER" id="PTHR48022:SF21">
    <property type="entry name" value="QUINATE TRANSPORTER, PUTATIVE (AFU_ORTHOLOGUE AFUA_6G06960)-RELATED"/>
    <property type="match status" value="1"/>
</dbReference>
<dbReference type="GO" id="GO:0005351">
    <property type="term" value="F:carbohydrate:proton symporter activity"/>
    <property type="evidence" value="ECO:0007669"/>
    <property type="project" value="TreeGrafter"/>
</dbReference>
<dbReference type="PANTHER" id="PTHR48022">
    <property type="entry name" value="PLASTIDIC GLUCOSE TRANSPORTER 4"/>
    <property type="match status" value="1"/>
</dbReference>
<comment type="subcellular location">
    <subcellularLocation>
        <location evidence="1">Membrane</location>
        <topology evidence="1">Multi-pass membrane protein</topology>
    </subcellularLocation>
</comment>
<accession>A0A6A5ZRM9</accession>
<evidence type="ECO:0000256" key="5">
    <source>
        <dbReference type="ARBA" id="ARBA00022989"/>
    </source>
</evidence>
<evidence type="ECO:0000313" key="9">
    <source>
        <dbReference type="EMBL" id="KAF2122330.1"/>
    </source>
</evidence>
<dbReference type="PROSITE" id="PS00216">
    <property type="entry name" value="SUGAR_TRANSPORT_1"/>
    <property type="match status" value="1"/>
</dbReference>
<proteinExistence type="inferred from homology"/>
<keyword evidence="10" id="KW-1185">Reference proteome</keyword>
<dbReference type="SUPFAM" id="SSF103473">
    <property type="entry name" value="MFS general substrate transporter"/>
    <property type="match status" value="1"/>
</dbReference>
<dbReference type="InterPro" id="IPR020846">
    <property type="entry name" value="MFS_dom"/>
</dbReference>
<dbReference type="EMBL" id="ML977311">
    <property type="protein sequence ID" value="KAF2122330.1"/>
    <property type="molecule type" value="Genomic_DNA"/>
</dbReference>
<evidence type="ECO:0000256" key="1">
    <source>
        <dbReference type="ARBA" id="ARBA00004141"/>
    </source>
</evidence>
<dbReference type="GO" id="GO:0016020">
    <property type="term" value="C:membrane"/>
    <property type="evidence" value="ECO:0007669"/>
    <property type="project" value="UniProtKB-SubCell"/>
</dbReference>
<dbReference type="PRINTS" id="PR00171">
    <property type="entry name" value="SUGRTRNSPORT"/>
</dbReference>
<evidence type="ECO:0000259" key="8">
    <source>
        <dbReference type="PROSITE" id="PS50850"/>
    </source>
</evidence>
<feature type="transmembrane region" description="Helical" evidence="7">
    <location>
        <begin position="40"/>
        <end position="62"/>
    </location>
</feature>
<comment type="similarity">
    <text evidence="2">Belongs to the major facilitator superfamily. Sugar transporter (TC 2.A.1.1) family.</text>
</comment>
<evidence type="ECO:0000256" key="4">
    <source>
        <dbReference type="ARBA" id="ARBA00022692"/>
    </source>
</evidence>
<organism evidence="9 10">
    <name type="scientific">Lophiotrema nucula</name>
    <dbReference type="NCBI Taxonomy" id="690887"/>
    <lineage>
        <taxon>Eukaryota</taxon>
        <taxon>Fungi</taxon>
        <taxon>Dikarya</taxon>
        <taxon>Ascomycota</taxon>
        <taxon>Pezizomycotina</taxon>
        <taxon>Dothideomycetes</taxon>
        <taxon>Pleosporomycetidae</taxon>
        <taxon>Pleosporales</taxon>
        <taxon>Lophiotremataceae</taxon>
        <taxon>Lophiotrema</taxon>
    </lineage>
</organism>
<dbReference type="PROSITE" id="PS50850">
    <property type="entry name" value="MFS"/>
    <property type="match status" value="1"/>
</dbReference>
<feature type="domain" description="Major facilitator superfamily (MFS) profile" evidence="8">
    <location>
        <begin position="38"/>
        <end position="413"/>
    </location>
</feature>
<feature type="transmembrane region" description="Helical" evidence="7">
    <location>
        <begin position="299"/>
        <end position="321"/>
    </location>
</feature>
<feature type="transmembrane region" description="Helical" evidence="7">
    <location>
        <begin position="136"/>
        <end position="157"/>
    </location>
</feature>
<keyword evidence="5 7" id="KW-1133">Transmembrane helix</keyword>
<dbReference type="InterPro" id="IPR036259">
    <property type="entry name" value="MFS_trans_sf"/>
</dbReference>
<feature type="transmembrane region" description="Helical" evidence="7">
    <location>
        <begin position="169"/>
        <end position="191"/>
    </location>
</feature>
<evidence type="ECO:0000256" key="6">
    <source>
        <dbReference type="ARBA" id="ARBA00023136"/>
    </source>
</evidence>
<gene>
    <name evidence="9" type="ORF">BDV96DRAFT_609243</name>
</gene>
<dbReference type="PROSITE" id="PS00217">
    <property type="entry name" value="SUGAR_TRANSPORT_2"/>
    <property type="match status" value="1"/>
</dbReference>
<keyword evidence="6 7" id="KW-0472">Membrane</keyword>
<dbReference type="AlphaFoldDB" id="A0A6A5ZRM9"/>
<evidence type="ECO:0000313" key="10">
    <source>
        <dbReference type="Proteomes" id="UP000799770"/>
    </source>
</evidence>
<dbReference type="Proteomes" id="UP000799770">
    <property type="component" value="Unassembled WGS sequence"/>
</dbReference>
<dbReference type="InterPro" id="IPR050360">
    <property type="entry name" value="MFS_Sugar_Transporters"/>
</dbReference>
<name>A0A6A5ZRM9_9PLEO</name>
<dbReference type="InterPro" id="IPR005828">
    <property type="entry name" value="MFS_sugar_transport-like"/>
</dbReference>
<dbReference type="Pfam" id="PF00083">
    <property type="entry name" value="Sugar_tr"/>
    <property type="match status" value="2"/>
</dbReference>
<evidence type="ECO:0000256" key="2">
    <source>
        <dbReference type="ARBA" id="ARBA00010992"/>
    </source>
</evidence>
<sequence>MLVLMLVLPYDALVCPDSNTYQYRFLDARFSTGDSSLLLSSLQVEALFFGYDLAFVSGTFALPSFLRRFDLDTLSASHLQSNCLATFQAGAFFGVIILYWFNQKYGRRIGLILAGIIFDIGVILQMTPKKSIPAFYVGRILAGFGVGAGTYITPQYIAEVSPASARGGFVGFFEIGIRAGSMTGFWINYGVNEHISPITDTQWLTTIAMQFVPVTLMVLGLLVCCESPRWLYMKGRRSETTKALTWIRQLPALHPYLVHELDDYERYVKLLSGGVYSIIKGCINIFTMIFLIDRFGRRPLNLIGSCIIAFSMFHIAGYTALSGSFHRAVTPNSASKSALAFFYLYGASWSLGWGLVFIVCSEIYPNRIRAFCLAWSTCFHWIGEFYTSYAVAPMLREITYGTFIFFGVRIMTE</sequence>
<dbReference type="InterPro" id="IPR003663">
    <property type="entry name" value="Sugar/inositol_transpt"/>
</dbReference>
<keyword evidence="4 7" id="KW-0812">Transmembrane</keyword>
<dbReference type="OrthoDB" id="508119at2759"/>
<reference evidence="9" key="1">
    <citation type="journal article" date="2020" name="Stud. Mycol.">
        <title>101 Dothideomycetes genomes: a test case for predicting lifestyles and emergence of pathogens.</title>
        <authorList>
            <person name="Haridas S."/>
            <person name="Albert R."/>
            <person name="Binder M."/>
            <person name="Bloem J."/>
            <person name="Labutti K."/>
            <person name="Salamov A."/>
            <person name="Andreopoulos B."/>
            <person name="Baker S."/>
            <person name="Barry K."/>
            <person name="Bills G."/>
            <person name="Bluhm B."/>
            <person name="Cannon C."/>
            <person name="Castanera R."/>
            <person name="Culley D."/>
            <person name="Daum C."/>
            <person name="Ezra D."/>
            <person name="Gonzalez J."/>
            <person name="Henrissat B."/>
            <person name="Kuo A."/>
            <person name="Liang C."/>
            <person name="Lipzen A."/>
            <person name="Lutzoni F."/>
            <person name="Magnuson J."/>
            <person name="Mondo S."/>
            <person name="Nolan M."/>
            <person name="Ohm R."/>
            <person name="Pangilinan J."/>
            <person name="Park H.-J."/>
            <person name="Ramirez L."/>
            <person name="Alfaro M."/>
            <person name="Sun H."/>
            <person name="Tritt A."/>
            <person name="Yoshinaga Y."/>
            <person name="Zwiers L.-H."/>
            <person name="Turgeon B."/>
            <person name="Goodwin S."/>
            <person name="Spatafora J."/>
            <person name="Crous P."/>
            <person name="Grigoriev I."/>
        </authorList>
    </citation>
    <scope>NUCLEOTIDE SEQUENCE</scope>
    <source>
        <strain evidence="9">CBS 627.86</strain>
    </source>
</reference>
<feature type="transmembrane region" description="Helical" evidence="7">
    <location>
        <begin position="270"/>
        <end position="292"/>
    </location>
</feature>